<gene>
    <name evidence="4" type="ORF">BU24DRAFT_469662</name>
</gene>
<protein>
    <submittedName>
        <fullName evidence="4">Putative aspartate aminotransferase</fullName>
    </submittedName>
</protein>
<dbReference type="InterPro" id="IPR015421">
    <property type="entry name" value="PyrdxlP-dep_Trfase_major"/>
</dbReference>
<evidence type="ECO:0000256" key="1">
    <source>
        <dbReference type="ARBA" id="ARBA00007441"/>
    </source>
</evidence>
<dbReference type="SUPFAM" id="SSF53383">
    <property type="entry name" value="PLP-dependent transferases"/>
    <property type="match status" value="1"/>
</dbReference>
<dbReference type="InterPro" id="IPR004838">
    <property type="entry name" value="NHTrfase_class1_PyrdxlP-BS"/>
</dbReference>
<name>A0A6A5Y773_9PLEO</name>
<dbReference type="InterPro" id="IPR004839">
    <property type="entry name" value="Aminotransferase_I/II_large"/>
</dbReference>
<dbReference type="OrthoDB" id="7042322at2759"/>
<dbReference type="InterPro" id="IPR015422">
    <property type="entry name" value="PyrdxlP-dep_Trfase_small"/>
</dbReference>
<dbReference type="InterPro" id="IPR015424">
    <property type="entry name" value="PyrdxlP-dep_Trfase"/>
</dbReference>
<dbReference type="PANTHER" id="PTHR43795">
    <property type="entry name" value="BIFUNCTIONAL ASPARTATE AMINOTRANSFERASE AND GLUTAMATE/ASPARTATE-PREPHENATE AMINOTRANSFERASE-RELATED"/>
    <property type="match status" value="1"/>
</dbReference>
<dbReference type="GO" id="GO:0030170">
    <property type="term" value="F:pyridoxal phosphate binding"/>
    <property type="evidence" value="ECO:0007669"/>
    <property type="project" value="InterPro"/>
</dbReference>
<dbReference type="GeneID" id="54290019"/>
<dbReference type="CDD" id="cd00609">
    <property type="entry name" value="AAT_like"/>
    <property type="match status" value="1"/>
</dbReference>
<dbReference type="Pfam" id="PF00155">
    <property type="entry name" value="Aminotran_1_2"/>
    <property type="match status" value="1"/>
</dbReference>
<keyword evidence="4" id="KW-0032">Aminotransferase</keyword>
<proteinExistence type="inferred from homology"/>
<dbReference type="Proteomes" id="UP000799778">
    <property type="component" value="Unassembled WGS sequence"/>
</dbReference>
<dbReference type="GO" id="GO:0006520">
    <property type="term" value="P:amino acid metabolic process"/>
    <property type="evidence" value="ECO:0007669"/>
    <property type="project" value="TreeGrafter"/>
</dbReference>
<reference evidence="4" key="1">
    <citation type="journal article" date="2020" name="Stud. Mycol.">
        <title>101 Dothideomycetes genomes: a test case for predicting lifestyles and emergence of pathogens.</title>
        <authorList>
            <person name="Haridas S."/>
            <person name="Albert R."/>
            <person name="Binder M."/>
            <person name="Bloem J."/>
            <person name="Labutti K."/>
            <person name="Salamov A."/>
            <person name="Andreopoulos B."/>
            <person name="Baker S."/>
            <person name="Barry K."/>
            <person name="Bills G."/>
            <person name="Bluhm B."/>
            <person name="Cannon C."/>
            <person name="Castanera R."/>
            <person name="Culley D."/>
            <person name="Daum C."/>
            <person name="Ezra D."/>
            <person name="Gonzalez J."/>
            <person name="Henrissat B."/>
            <person name="Kuo A."/>
            <person name="Liang C."/>
            <person name="Lipzen A."/>
            <person name="Lutzoni F."/>
            <person name="Magnuson J."/>
            <person name="Mondo S."/>
            <person name="Nolan M."/>
            <person name="Ohm R."/>
            <person name="Pangilinan J."/>
            <person name="Park H.-J."/>
            <person name="Ramirez L."/>
            <person name="Alfaro M."/>
            <person name="Sun H."/>
            <person name="Tritt A."/>
            <person name="Yoshinaga Y."/>
            <person name="Zwiers L.-H."/>
            <person name="Turgeon B."/>
            <person name="Goodwin S."/>
            <person name="Spatafora J."/>
            <person name="Crous P."/>
            <person name="Grigoriev I."/>
        </authorList>
    </citation>
    <scope>NUCLEOTIDE SEQUENCE</scope>
    <source>
        <strain evidence="4">CBS 175.79</strain>
    </source>
</reference>
<dbReference type="Gene3D" id="3.90.1150.10">
    <property type="entry name" value="Aspartate Aminotransferase, domain 1"/>
    <property type="match status" value="1"/>
</dbReference>
<dbReference type="AlphaFoldDB" id="A0A6A5Y773"/>
<dbReference type="PANTHER" id="PTHR43795:SF63">
    <property type="entry name" value="PUTATIVE (AFU_ORTHOLOGUE AFUA_4G00630)-RELATED"/>
    <property type="match status" value="1"/>
</dbReference>
<sequence>MITAISSRGTRIAAQSPQFFDILQDLWDPVTNPNGFVNMGLAENSLMHDEMIKFLNHKSWADSHALTYGDGFSGSDKLKASLCHFLNHHFSPCQLIEPSHIVATAGVSNAIECCAWALCDPRDFVLIGRPYWTTFKSMLGVRAGVNVEEVGFGSTDPFSEDALVHYKDAYTQAEKEGKTIRAILLCNPHNPLGRCYSKEVIQGFMSFCQEKQIHLIFDEIYALSVWGNPQMASEVGFISALAIDTTGLIDSNLLHVLWGMSKDFGATGLRIGCVISQANKGFLDACISISLFSFPSSLADKAIANLLADRQFTDDYLCLYRERLKDRYDHVTSILHQNRIPYEESNATLFIWANLGAMVKNSRITDDAILKRLRREKLYITSGVGYRSEQTGWFRIVFAHSKELLDEGLQRMIRGLSDL</sequence>
<dbReference type="PROSITE" id="PS00105">
    <property type="entry name" value="AA_TRANSFER_CLASS_1"/>
    <property type="match status" value="1"/>
</dbReference>
<evidence type="ECO:0000313" key="4">
    <source>
        <dbReference type="EMBL" id="KAF2020877.1"/>
    </source>
</evidence>
<evidence type="ECO:0000259" key="3">
    <source>
        <dbReference type="Pfam" id="PF00155"/>
    </source>
</evidence>
<dbReference type="Gene3D" id="3.40.640.10">
    <property type="entry name" value="Type I PLP-dependent aspartate aminotransferase-like (Major domain)"/>
    <property type="match status" value="1"/>
</dbReference>
<dbReference type="EMBL" id="ML978066">
    <property type="protein sequence ID" value="KAF2020877.1"/>
    <property type="molecule type" value="Genomic_DNA"/>
</dbReference>
<keyword evidence="5" id="KW-1185">Reference proteome</keyword>
<comment type="similarity">
    <text evidence="1">Belongs to the class-I pyridoxal-phosphate-dependent aminotransferase family.</text>
</comment>
<keyword evidence="2" id="KW-0663">Pyridoxal phosphate</keyword>
<accession>A0A6A5Y773</accession>
<dbReference type="GO" id="GO:0008483">
    <property type="term" value="F:transaminase activity"/>
    <property type="evidence" value="ECO:0007669"/>
    <property type="project" value="UniProtKB-KW"/>
</dbReference>
<dbReference type="PRINTS" id="PR00753">
    <property type="entry name" value="ACCSYNTHASE"/>
</dbReference>
<keyword evidence="4" id="KW-0808">Transferase</keyword>
<organism evidence="4 5">
    <name type="scientific">Aaosphaeria arxii CBS 175.79</name>
    <dbReference type="NCBI Taxonomy" id="1450172"/>
    <lineage>
        <taxon>Eukaryota</taxon>
        <taxon>Fungi</taxon>
        <taxon>Dikarya</taxon>
        <taxon>Ascomycota</taxon>
        <taxon>Pezizomycotina</taxon>
        <taxon>Dothideomycetes</taxon>
        <taxon>Pleosporomycetidae</taxon>
        <taxon>Pleosporales</taxon>
        <taxon>Pleosporales incertae sedis</taxon>
        <taxon>Aaosphaeria</taxon>
    </lineage>
</organism>
<evidence type="ECO:0000313" key="5">
    <source>
        <dbReference type="Proteomes" id="UP000799778"/>
    </source>
</evidence>
<dbReference type="RefSeq" id="XP_033389216.1">
    <property type="nucleotide sequence ID" value="XM_033532622.1"/>
</dbReference>
<dbReference type="InterPro" id="IPR050478">
    <property type="entry name" value="Ethylene_sulfur-biosynth"/>
</dbReference>
<feature type="domain" description="Aminotransferase class I/classII large" evidence="3">
    <location>
        <begin position="61"/>
        <end position="411"/>
    </location>
</feature>
<evidence type="ECO:0000256" key="2">
    <source>
        <dbReference type="ARBA" id="ARBA00022898"/>
    </source>
</evidence>